<dbReference type="InterPro" id="IPR029026">
    <property type="entry name" value="tRNA_m1G_MTases_N"/>
</dbReference>
<dbReference type="Pfam" id="PF00588">
    <property type="entry name" value="SpoU_methylase"/>
    <property type="match status" value="1"/>
</dbReference>
<evidence type="ECO:0000256" key="2">
    <source>
        <dbReference type="ARBA" id="ARBA00022679"/>
    </source>
</evidence>
<dbReference type="PANTHER" id="PTHR43191:SF12">
    <property type="entry name" value="RRNA METHYLASE"/>
    <property type="match status" value="1"/>
</dbReference>
<dbReference type="InterPro" id="IPR029028">
    <property type="entry name" value="Alpha/beta_knot_MTases"/>
</dbReference>
<sequence length="275" mass="29201">MRAPIPITDPSDPRIDAYRDVRDRDLTGRGGFMAEGAVVLEQLLASRRYRPVSLLVLPGRWAGLSARLAALPDDVPVFTAERAVFDAVSGFPMNRGILAHGTERSGGEDVAEPMEAVLAWTVREGGTVVVACGLTNHDNVGGLFRNAAAFGAGAVLLDDRACDPLYRKAIRVSVGTVLTVPFARGGAPSQIRALLTDAGFECLALSPGGELRLDAIRERRPRALFLGTEGEGLDGRFLAECRSLRIAMAPGLDSLNVATSAAIALHHFFSLSSPD</sequence>
<dbReference type="EMBL" id="JACIEK010000007">
    <property type="protein sequence ID" value="MBB3998971.1"/>
    <property type="molecule type" value="Genomic_DNA"/>
</dbReference>
<keyword evidence="5" id="KW-1185">Reference proteome</keyword>
<proteinExistence type="predicted"/>
<dbReference type="PANTHER" id="PTHR43191">
    <property type="entry name" value="RRNA METHYLTRANSFERASE 3"/>
    <property type="match status" value="1"/>
</dbReference>
<dbReference type="Proteomes" id="UP000542776">
    <property type="component" value="Unassembled WGS sequence"/>
</dbReference>
<accession>A0A7W6H5K5</accession>
<dbReference type="SUPFAM" id="SSF75217">
    <property type="entry name" value="alpha/beta knot"/>
    <property type="match status" value="1"/>
</dbReference>
<evidence type="ECO:0000313" key="4">
    <source>
        <dbReference type="EMBL" id="MBB3998971.1"/>
    </source>
</evidence>
<dbReference type="InterPro" id="IPR001537">
    <property type="entry name" value="SpoU_MeTrfase"/>
</dbReference>
<dbReference type="GO" id="GO:0006396">
    <property type="term" value="P:RNA processing"/>
    <property type="evidence" value="ECO:0007669"/>
    <property type="project" value="InterPro"/>
</dbReference>
<comment type="caution">
    <text evidence="4">The sequence shown here is derived from an EMBL/GenBank/DDBJ whole genome shotgun (WGS) entry which is preliminary data.</text>
</comment>
<keyword evidence="2" id="KW-0808">Transferase</keyword>
<protein>
    <submittedName>
        <fullName evidence="4">tRNA G18 (Ribose-2'-O)-methylase SpoU</fullName>
    </submittedName>
</protein>
<reference evidence="4 5" key="1">
    <citation type="submission" date="2020-08" db="EMBL/GenBank/DDBJ databases">
        <title>Genomic Encyclopedia of Type Strains, Phase IV (KMG-IV): sequencing the most valuable type-strain genomes for metagenomic binning, comparative biology and taxonomic classification.</title>
        <authorList>
            <person name="Goeker M."/>
        </authorList>
    </citation>
    <scope>NUCLEOTIDE SEQUENCE [LARGE SCALE GENOMIC DNA]</scope>
    <source>
        <strain evidence="4 5">DSM 102238</strain>
    </source>
</reference>
<dbReference type="Gene3D" id="3.40.1280.10">
    <property type="match status" value="1"/>
</dbReference>
<dbReference type="InterPro" id="IPR051259">
    <property type="entry name" value="rRNA_Methyltransferase"/>
</dbReference>
<feature type="domain" description="tRNA/rRNA methyltransferase SpoU type" evidence="3">
    <location>
        <begin position="128"/>
        <end position="266"/>
    </location>
</feature>
<evidence type="ECO:0000259" key="3">
    <source>
        <dbReference type="Pfam" id="PF00588"/>
    </source>
</evidence>
<dbReference type="CDD" id="cd18095">
    <property type="entry name" value="SpoU-like_rRNA-MTase"/>
    <property type="match status" value="1"/>
</dbReference>
<evidence type="ECO:0000313" key="5">
    <source>
        <dbReference type="Proteomes" id="UP000542776"/>
    </source>
</evidence>
<keyword evidence="1 4" id="KW-0489">Methyltransferase</keyword>
<dbReference type="InterPro" id="IPR029064">
    <property type="entry name" value="Ribosomal_eL30-like_sf"/>
</dbReference>
<dbReference type="GO" id="GO:0032259">
    <property type="term" value="P:methylation"/>
    <property type="evidence" value="ECO:0007669"/>
    <property type="project" value="UniProtKB-KW"/>
</dbReference>
<dbReference type="SUPFAM" id="SSF55315">
    <property type="entry name" value="L30e-like"/>
    <property type="match status" value="1"/>
</dbReference>
<dbReference type="AlphaFoldDB" id="A0A7W6H5K5"/>
<name>A0A7W6H5K5_9HYPH</name>
<gene>
    <name evidence="4" type="ORF">GGR04_002826</name>
</gene>
<dbReference type="GO" id="GO:0008173">
    <property type="term" value="F:RNA methyltransferase activity"/>
    <property type="evidence" value="ECO:0007669"/>
    <property type="project" value="InterPro"/>
</dbReference>
<organism evidence="4 5">
    <name type="scientific">Aureimonas pseudogalii</name>
    <dbReference type="NCBI Taxonomy" id="1744844"/>
    <lineage>
        <taxon>Bacteria</taxon>
        <taxon>Pseudomonadati</taxon>
        <taxon>Pseudomonadota</taxon>
        <taxon>Alphaproteobacteria</taxon>
        <taxon>Hyphomicrobiales</taxon>
        <taxon>Aurantimonadaceae</taxon>
        <taxon>Aureimonas</taxon>
    </lineage>
</organism>
<dbReference type="GO" id="GO:0003723">
    <property type="term" value="F:RNA binding"/>
    <property type="evidence" value="ECO:0007669"/>
    <property type="project" value="InterPro"/>
</dbReference>
<dbReference type="RefSeq" id="WP_246393157.1">
    <property type="nucleotide sequence ID" value="NZ_JACIEK010000007.1"/>
</dbReference>
<evidence type="ECO:0000256" key="1">
    <source>
        <dbReference type="ARBA" id="ARBA00022603"/>
    </source>
</evidence>